<reference evidence="5 6" key="1">
    <citation type="submission" date="2023-10" db="EMBL/GenBank/DDBJ databases">
        <authorList>
            <person name="Maclean D."/>
            <person name="Macfadyen A."/>
        </authorList>
    </citation>
    <scope>NUCLEOTIDE SEQUENCE [LARGE SCALE GENOMIC DNA]</scope>
</reference>
<feature type="region of interest" description="Disordered" evidence="4">
    <location>
        <begin position="367"/>
        <end position="399"/>
    </location>
</feature>
<keyword evidence="3" id="KW-0808">Transferase</keyword>
<dbReference type="GO" id="GO:0008168">
    <property type="term" value="F:methyltransferase activity"/>
    <property type="evidence" value="ECO:0007669"/>
    <property type="project" value="UniProtKB-KW"/>
</dbReference>
<dbReference type="Pfam" id="PF04072">
    <property type="entry name" value="LCM"/>
    <property type="match status" value="1"/>
</dbReference>
<feature type="compositionally biased region" description="Low complexity" evidence="4">
    <location>
        <begin position="376"/>
        <end position="390"/>
    </location>
</feature>
<proteinExistence type="inferred from homology"/>
<keyword evidence="2" id="KW-0489">Methyltransferase</keyword>
<feature type="region of interest" description="Disordered" evidence="4">
    <location>
        <begin position="1"/>
        <end position="45"/>
    </location>
</feature>
<comment type="caution">
    <text evidence="5">The sequence shown here is derived from an EMBL/GenBank/DDBJ whole genome shotgun (WGS) entry which is preliminary data.</text>
</comment>
<dbReference type="Proteomes" id="UP001314263">
    <property type="component" value="Unassembled WGS sequence"/>
</dbReference>
<organism evidence="5 6">
    <name type="scientific">Coccomyxa viridis</name>
    <dbReference type="NCBI Taxonomy" id="1274662"/>
    <lineage>
        <taxon>Eukaryota</taxon>
        <taxon>Viridiplantae</taxon>
        <taxon>Chlorophyta</taxon>
        <taxon>core chlorophytes</taxon>
        <taxon>Trebouxiophyceae</taxon>
        <taxon>Trebouxiophyceae incertae sedis</taxon>
        <taxon>Coccomyxaceae</taxon>
        <taxon>Coccomyxa</taxon>
    </lineage>
</organism>
<keyword evidence="6" id="KW-1185">Reference proteome</keyword>
<feature type="compositionally biased region" description="Low complexity" evidence="4">
    <location>
        <begin position="15"/>
        <end position="25"/>
    </location>
</feature>
<dbReference type="GO" id="GO:0032259">
    <property type="term" value="P:methylation"/>
    <property type="evidence" value="ECO:0007669"/>
    <property type="project" value="UniProtKB-KW"/>
</dbReference>
<evidence type="ECO:0000256" key="4">
    <source>
        <dbReference type="SAM" id="MobiDB-lite"/>
    </source>
</evidence>
<dbReference type="NCBIfam" id="TIGR00027">
    <property type="entry name" value="mthyl_TIGR00027"/>
    <property type="match status" value="1"/>
</dbReference>
<dbReference type="InterPro" id="IPR011610">
    <property type="entry name" value="SAM_mthyl_Trfase_ML2640-like"/>
</dbReference>
<dbReference type="InterPro" id="IPR029063">
    <property type="entry name" value="SAM-dependent_MTases_sf"/>
</dbReference>
<sequence>MVTAGQVVPKEDGEPASSAAAAGDEASGKADSKTKIPDAKKSSGRGMGKAEAELYHERVGCGLFWAVGKFRPTNYMILCQRPLNGDLGKPNYNNDYIAPMFRDHLMPARKFLYALPFANRIYKFAVEELVGAHGMINYVDARTSWMDDIVKQAQWQGITQVVVLAAGYDTRSYRLKTGDTQFYEVDLPQVSQKKIDLVDAVIPDKEKFPRPIFVGADLASAPLAEALTSKGFDPSKPALFTCEGILCYLPQEAVDGLIRQMSDLAAPGSRMCFDALHRDHMDGRVRCRGYSCGAQALKARGEPMLSSFETTPAGISAYFEPLKWQLTELLSPKEMTEKRFKHLRWREKRPPMLPFESYVLLEKTAHAPEGKAAPPETADITASASAATEAVDGPASHPI</sequence>
<feature type="compositionally biased region" description="Basic and acidic residues" evidence="4">
    <location>
        <begin position="26"/>
        <end position="41"/>
    </location>
</feature>
<evidence type="ECO:0000313" key="6">
    <source>
        <dbReference type="Proteomes" id="UP001314263"/>
    </source>
</evidence>
<dbReference type="AlphaFoldDB" id="A0AAV1HUC7"/>
<dbReference type="EMBL" id="CAUYUE010000002">
    <property type="protein sequence ID" value="CAK0738571.1"/>
    <property type="molecule type" value="Genomic_DNA"/>
</dbReference>
<evidence type="ECO:0000313" key="5">
    <source>
        <dbReference type="EMBL" id="CAK0738571.1"/>
    </source>
</evidence>
<accession>A0AAV1HUC7</accession>
<dbReference type="Gene3D" id="3.40.50.150">
    <property type="entry name" value="Vaccinia Virus protein VP39"/>
    <property type="match status" value="1"/>
</dbReference>
<dbReference type="InterPro" id="IPR007213">
    <property type="entry name" value="Ppm1/Ppm2/Tcmp"/>
</dbReference>
<name>A0AAV1HUC7_9CHLO</name>
<evidence type="ECO:0000256" key="1">
    <source>
        <dbReference type="ARBA" id="ARBA00008138"/>
    </source>
</evidence>
<dbReference type="SUPFAM" id="SSF53335">
    <property type="entry name" value="S-adenosyl-L-methionine-dependent methyltransferases"/>
    <property type="match status" value="1"/>
</dbReference>
<evidence type="ECO:0008006" key="7">
    <source>
        <dbReference type="Google" id="ProtNLM"/>
    </source>
</evidence>
<dbReference type="PANTHER" id="PTHR43619">
    <property type="entry name" value="S-ADENOSYL-L-METHIONINE-DEPENDENT METHYLTRANSFERASE YKTD-RELATED"/>
    <property type="match status" value="1"/>
</dbReference>
<protein>
    <recommendedName>
        <fullName evidence="7">S-adenosyl-L-methionine-dependent methyltransferase</fullName>
    </recommendedName>
</protein>
<comment type="similarity">
    <text evidence="1">Belongs to the UPF0677 family.</text>
</comment>
<gene>
    <name evidence="5" type="ORF">CVIRNUC_001062</name>
</gene>
<evidence type="ECO:0000256" key="2">
    <source>
        <dbReference type="ARBA" id="ARBA00022603"/>
    </source>
</evidence>
<evidence type="ECO:0000256" key="3">
    <source>
        <dbReference type="ARBA" id="ARBA00022679"/>
    </source>
</evidence>
<dbReference type="PANTHER" id="PTHR43619:SF2">
    <property type="entry name" value="S-ADENOSYL-L-METHIONINE-DEPENDENT METHYLTRANSFERASES SUPERFAMILY PROTEIN"/>
    <property type="match status" value="1"/>
</dbReference>